<evidence type="ECO:0000313" key="14">
    <source>
        <dbReference type="EMBL" id="SDZ13076.1"/>
    </source>
</evidence>
<dbReference type="InterPro" id="IPR005828">
    <property type="entry name" value="MFS_sugar_transport-like"/>
</dbReference>
<evidence type="ECO:0000256" key="6">
    <source>
        <dbReference type="ARBA" id="ARBA00022692"/>
    </source>
</evidence>
<keyword evidence="7" id="KW-0769">Symport</keyword>
<dbReference type="CDD" id="cd17369">
    <property type="entry name" value="MFS_ShiA_like"/>
    <property type="match status" value="1"/>
</dbReference>
<keyword evidence="3" id="KW-0813">Transport</keyword>
<dbReference type="EMBL" id="FNOT01000023">
    <property type="protein sequence ID" value="SDZ13076.1"/>
    <property type="molecule type" value="Genomic_DNA"/>
</dbReference>
<evidence type="ECO:0000256" key="4">
    <source>
        <dbReference type="ARBA" id="ARBA00022475"/>
    </source>
</evidence>
<reference evidence="15" key="1">
    <citation type="submission" date="2016-10" db="EMBL/GenBank/DDBJ databases">
        <authorList>
            <person name="Varghese N."/>
            <person name="Submissions S."/>
        </authorList>
    </citation>
    <scope>NUCLEOTIDE SEQUENCE [LARGE SCALE GENOMIC DNA]</scope>
    <source>
        <strain evidence="15">DSM 45422</strain>
    </source>
</reference>
<evidence type="ECO:0000256" key="3">
    <source>
        <dbReference type="ARBA" id="ARBA00022448"/>
    </source>
</evidence>
<dbReference type="SUPFAM" id="SSF103473">
    <property type="entry name" value="MFS general substrate transporter"/>
    <property type="match status" value="1"/>
</dbReference>
<comment type="subcellular location">
    <subcellularLocation>
        <location evidence="1">Cell inner membrane</location>
        <topology evidence="1">Multi-pass membrane protein</topology>
    </subcellularLocation>
</comment>
<dbReference type="RefSeq" id="WP_091161797.1">
    <property type="nucleotide sequence ID" value="NZ_FNOT01000023.1"/>
</dbReference>
<feature type="transmembrane region" description="Helical" evidence="12">
    <location>
        <begin position="166"/>
        <end position="186"/>
    </location>
</feature>
<evidence type="ECO:0000256" key="8">
    <source>
        <dbReference type="ARBA" id="ARBA00022989"/>
    </source>
</evidence>
<evidence type="ECO:0000256" key="10">
    <source>
        <dbReference type="ARBA" id="ARBA00037295"/>
    </source>
</evidence>
<feature type="transmembrane region" description="Helical" evidence="12">
    <location>
        <begin position="252"/>
        <end position="276"/>
    </location>
</feature>
<evidence type="ECO:0000256" key="9">
    <source>
        <dbReference type="ARBA" id="ARBA00023136"/>
    </source>
</evidence>
<feature type="transmembrane region" description="Helical" evidence="12">
    <location>
        <begin position="118"/>
        <end position="137"/>
    </location>
</feature>
<keyword evidence="9 12" id="KW-0472">Membrane</keyword>
<evidence type="ECO:0000313" key="15">
    <source>
        <dbReference type="Proteomes" id="UP000198921"/>
    </source>
</evidence>
<feature type="domain" description="Major facilitator superfamily (MFS) profile" evidence="13">
    <location>
        <begin position="21"/>
        <end position="435"/>
    </location>
</feature>
<evidence type="ECO:0000256" key="2">
    <source>
        <dbReference type="ARBA" id="ARBA00008240"/>
    </source>
</evidence>
<dbReference type="InterPro" id="IPR004736">
    <property type="entry name" value="MHS_symport"/>
</dbReference>
<feature type="transmembrane region" description="Helical" evidence="12">
    <location>
        <begin position="342"/>
        <end position="361"/>
    </location>
</feature>
<dbReference type="InterPro" id="IPR036259">
    <property type="entry name" value="MFS_trans_sf"/>
</dbReference>
<dbReference type="InterPro" id="IPR005829">
    <property type="entry name" value="Sugar_transporter_CS"/>
</dbReference>
<keyword evidence="5" id="KW-0997">Cell inner membrane</keyword>
<evidence type="ECO:0000256" key="5">
    <source>
        <dbReference type="ARBA" id="ARBA00022519"/>
    </source>
</evidence>
<dbReference type="PANTHER" id="PTHR43045:SF1">
    <property type="entry name" value="SHIKIMATE TRANSPORTER"/>
    <property type="match status" value="1"/>
</dbReference>
<evidence type="ECO:0000256" key="7">
    <source>
        <dbReference type="ARBA" id="ARBA00022847"/>
    </source>
</evidence>
<evidence type="ECO:0000256" key="12">
    <source>
        <dbReference type="SAM" id="Phobius"/>
    </source>
</evidence>
<dbReference type="GO" id="GO:0005886">
    <property type="term" value="C:plasma membrane"/>
    <property type="evidence" value="ECO:0007669"/>
    <property type="project" value="UniProtKB-SubCell"/>
</dbReference>
<proteinExistence type="inferred from homology"/>
<comment type="function">
    <text evidence="10">May be a proton symporter involved in the uptake of osmolytes such as proline and glycine betaine.</text>
</comment>
<accession>A0A1H3QI35</accession>
<protein>
    <recommendedName>
        <fullName evidence="11">Putative proline/betaine transporter</fullName>
    </recommendedName>
</protein>
<dbReference type="AlphaFoldDB" id="A0A1H3QI35"/>
<name>A0A1H3QI35_9ACTN</name>
<dbReference type="NCBIfam" id="TIGR00883">
    <property type="entry name" value="2A0106"/>
    <property type="match status" value="1"/>
</dbReference>
<comment type="similarity">
    <text evidence="2">Belongs to the major facilitator superfamily. Metabolite:H+ Symporter (MHS) family (TC 2.A.1.6) family.</text>
</comment>
<dbReference type="PROSITE" id="PS50850">
    <property type="entry name" value="MFS"/>
    <property type="match status" value="1"/>
</dbReference>
<dbReference type="Proteomes" id="UP000198921">
    <property type="component" value="Unassembled WGS sequence"/>
</dbReference>
<feature type="transmembrane region" description="Helical" evidence="12">
    <location>
        <begin position="382"/>
        <end position="404"/>
    </location>
</feature>
<feature type="transmembrane region" description="Helical" evidence="12">
    <location>
        <begin position="288"/>
        <end position="306"/>
    </location>
</feature>
<feature type="transmembrane region" description="Helical" evidence="12">
    <location>
        <begin position="410"/>
        <end position="430"/>
    </location>
</feature>
<feature type="transmembrane region" description="Helical" evidence="12">
    <location>
        <begin position="21"/>
        <end position="47"/>
    </location>
</feature>
<evidence type="ECO:0000256" key="11">
    <source>
        <dbReference type="ARBA" id="ARBA00039918"/>
    </source>
</evidence>
<feature type="transmembrane region" description="Helical" evidence="12">
    <location>
        <begin position="59"/>
        <end position="82"/>
    </location>
</feature>
<evidence type="ECO:0000259" key="13">
    <source>
        <dbReference type="PROSITE" id="PS50850"/>
    </source>
</evidence>
<keyword evidence="15" id="KW-1185">Reference proteome</keyword>
<dbReference type="PROSITE" id="PS00216">
    <property type="entry name" value="SUGAR_TRANSPORT_1"/>
    <property type="match status" value="1"/>
</dbReference>
<feature type="transmembrane region" description="Helical" evidence="12">
    <location>
        <begin position="198"/>
        <end position="217"/>
    </location>
</feature>
<organism evidence="14 15">
    <name type="scientific">Geodermatophilus africanus</name>
    <dbReference type="NCBI Taxonomy" id="1137993"/>
    <lineage>
        <taxon>Bacteria</taxon>
        <taxon>Bacillati</taxon>
        <taxon>Actinomycetota</taxon>
        <taxon>Actinomycetes</taxon>
        <taxon>Geodermatophilales</taxon>
        <taxon>Geodermatophilaceae</taxon>
        <taxon>Geodermatophilus</taxon>
    </lineage>
</organism>
<keyword evidence="4" id="KW-1003">Cell membrane</keyword>
<feature type="transmembrane region" description="Helical" evidence="12">
    <location>
        <begin position="94"/>
        <end position="112"/>
    </location>
</feature>
<dbReference type="Pfam" id="PF00083">
    <property type="entry name" value="Sugar_tr"/>
    <property type="match status" value="1"/>
</dbReference>
<dbReference type="Gene3D" id="1.20.1250.20">
    <property type="entry name" value="MFS general substrate transporter like domains"/>
    <property type="match status" value="1"/>
</dbReference>
<dbReference type="GO" id="GO:0015293">
    <property type="term" value="F:symporter activity"/>
    <property type="evidence" value="ECO:0007669"/>
    <property type="project" value="UniProtKB-KW"/>
</dbReference>
<dbReference type="InterPro" id="IPR020846">
    <property type="entry name" value="MFS_dom"/>
</dbReference>
<evidence type="ECO:0000256" key="1">
    <source>
        <dbReference type="ARBA" id="ARBA00004429"/>
    </source>
</evidence>
<keyword evidence="8 12" id="KW-1133">Transmembrane helix</keyword>
<keyword evidence="6 12" id="KW-0812">Transmembrane</keyword>
<dbReference type="STRING" id="1137993.SAMN05660209_04766"/>
<dbReference type="OrthoDB" id="8953821at2"/>
<feature type="transmembrane region" description="Helical" evidence="12">
    <location>
        <begin position="318"/>
        <end position="336"/>
    </location>
</feature>
<dbReference type="PANTHER" id="PTHR43045">
    <property type="entry name" value="SHIKIMATE TRANSPORTER"/>
    <property type="match status" value="1"/>
</dbReference>
<dbReference type="FunFam" id="1.20.1250.20:FF:000001">
    <property type="entry name" value="Dicarboxylate MFS transporter"/>
    <property type="match status" value="1"/>
</dbReference>
<sequence length="454" mass="47915">MSRSHQEAAVPPASRTSIVKVVGASLVGTTVEWYDFFLYGSAAALVFNKLFFPDFDPLVGTLLAFATYAVGFAARPIGGVIFGHFGDKIGRKQMLVITLMLMGGATFLIGLLPTYATIGIWAPILLIVLRLVQGFALGGEWGGAVLMAAEYGTPERRGYWASWPQAGAPAGNLLAVAVLALVSAVTTDQQFESWGWRIPFLLSAVLVGVGLWIRVSIEESPVFRAAREQSATAEEAPKLPVVQVLKEYPREIILAIGARLAENIGYYIFTAFALAYATGEAGVSQSTALNAALIASAIHFGAIPAMGALSDRFGRRPVYLVGAVGVGVWGFVFFALYDSQSFLLLALAGTIGLVFHGAMYGPQASFFSELFSTQVRYSGLSVAGQVSSIVAGSLAPIIATALLIEYGSSLPISMYLAGAAVLTVIAVVLSRETARSDLTRDPAADRAAVGAGRR</sequence>
<gene>
    <name evidence="14" type="ORF">SAMN05660209_04766</name>
</gene>